<protein>
    <submittedName>
        <fullName evidence="1">Uncharacterized protein</fullName>
    </submittedName>
</protein>
<name>A0ACB0MC70_TRIPR</name>
<sequence>MTRKKIEIKKIDNISSRQVTFSKRRKGLFKKAQELSTLCDADIALMVFSATGKLFEYASTSSIEQVIERRNGYSANHRFMDHPSTDQLQVESDSNYNTLCKKLEDKSREVRHLNGEDLQELTVQELQKLEAILQRSLSSVSKIKDEMFMQDINTLKRKEVKLIEENQRLKYVVPDLISGHMQQSLESVISGSSSYFDDSDTSLNLGLQLLK</sequence>
<dbReference type="Proteomes" id="UP001177021">
    <property type="component" value="Unassembled WGS sequence"/>
</dbReference>
<comment type="caution">
    <text evidence="1">The sequence shown here is derived from an EMBL/GenBank/DDBJ whole genome shotgun (WGS) entry which is preliminary data.</text>
</comment>
<gene>
    <name evidence="1" type="ORF">MILVUS5_LOCUS40506</name>
</gene>
<proteinExistence type="predicted"/>
<dbReference type="EMBL" id="CASHSV030000823">
    <property type="protein sequence ID" value="CAJ2678166.1"/>
    <property type="molecule type" value="Genomic_DNA"/>
</dbReference>
<accession>A0ACB0MC70</accession>
<organism evidence="1 2">
    <name type="scientific">Trifolium pratense</name>
    <name type="common">Red clover</name>
    <dbReference type="NCBI Taxonomy" id="57577"/>
    <lineage>
        <taxon>Eukaryota</taxon>
        <taxon>Viridiplantae</taxon>
        <taxon>Streptophyta</taxon>
        <taxon>Embryophyta</taxon>
        <taxon>Tracheophyta</taxon>
        <taxon>Spermatophyta</taxon>
        <taxon>Magnoliopsida</taxon>
        <taxon>eudicotyledons</taxon>
        <taxon>Gunneridae</taxon>
        <taxon>Pentapetalae</taxon>
        <taxon>rosids</taxon>
        <taxon>fabids</taxon>
        <taxon>Fabales</taxon>
        <taxon>Fabaceae</taxon>
        <taxon>Papilionoideae</taxon>
        <taxon>50 kb inversion clade</taxon>
        <taxon>NPAAA clade</taxon>
        <taxon>Hologalegina</taxon>
        <taxon>IRL clade</taxon>
        <taxon>Trifolieae</taxon>
        <taxon>Trifolium</taxon>
    </lineage>
</organism>
<reference evidence="1" key="1">
    <citation type="submission" date="2023-10" db="EMBL/GenBank/DDBJ databases">
        <authorList>
            <person name="Rodriguez Cubillos JULIANA M."/>
            <person name="De Vega J."/>
        </authorList>
    </citation>
    <scope>NUCLEOTIDE SEQUENCE</scope>
</reference>
<evidence type="ECO:0000313" key="2">
    <source>
        <dbReference type="Proteomes" id="UP001177021"/>
    </source>
</evidence>
<keyword evidence="2" id="KW-1185">Reference proteome</keyword>
<evidence type="ECO:0000313" key="1">
    <source>
        <dbReference type="EMBL" id="CAJ2678166.1"/>
    </source>
</evidence>